<sequence length="1008" mass="112453">MRKLIISMIVILLVFSELNVSIAEMSIGDATEPEAECEEQLESDSEENLATEDVELQESDSEEKLATRCEEQSELDSEGNSVTEGEEQLEPDNEGNSVTEGEGQLEPEIEENLTTEGEEQPESEIEEDLTTEREEQAESENEENLANACETQQGAESEEEPVTEGEEQLESDSEENLATEAEEQSKSDVEEKVIDCEEEEEPESEENLEIDCVEKFDSEGELEIEGKGQPESNSKEELVTEGEEQEELDSEEKSAPKCKRDIRKAGMPISSVGKIGNIDFSQLDDSPNDLNGFTQITKNEGMELHTKDSKGRKYYMYFGDLYNGRSVESLNNSSSYLQHNDDWFRPLPSMNETLQDVVYKGKYTNASFMQIATALAINPYLENGVVTYYYYEGRASKDGRGNGLTIASGDSPSSSAQNTTTQMPILKLYKNEETHELIAYAAVVYIGATYDYLLGYIKIKMSPVSNIGRINVNMKYLKKENMYPYTNLAYAAHLDIGKRHTNSRMYSLGDNKGMYLHEKGMGDGQDYVLYFLRDGYANSPVAFRGNDNPNETPAFSLDTFPQLNTMGIKDPGKDVMYPYQTHPGWAFRWEPMLQEPNKVREENLQIAVTDKPVPPDPPVTSFPPVIQLDNEGEFTKSGYHIKGTWKDADSDYVTLFYKIGDNNGQIGVYKNPNLNTDVPWEFTIPIAQIEKGLDQVIMVYAYDGTNISNFETKKISPKLTITEQVFSKDGTVPTEIAPNETLKFEILVDSGYITKDKGTYGELTIIHKYDTHLEPPTDLKIIDVNGREIGTTIYNASSNTILAIANTNLPRSTKVKVTFNAKVKENAAKGEFVTGWAVATGKYSTGDEINQVSNNVKIIITGVIGVLEFVSAPQAISFGDKLTISSRNKTYHPINLDAPLAVKDNRSLSKKPSWAMTARLDQPLTGKKTRSTLDSLHYRYGGNVSILTEDASVQIYKKETTNGEVVNISDTWNPDGDGLYLEVTAGTAKADAYEGTIRWVLQDVPLNK</sequence>
<keyword evidence="3" id="KW-1185">Reference proteome</keyword>
<evidence type="ECO:0000313" key="3">
    <source>
        <dbReference type="Proteomes" id="UP001478862"/>
    </source>
</evidence>
<accession>A0ABV1MXC7</accession>
<proteinExistence type="predicted"/>
<comment type="caution">
    <text evidence="2">The sequence shown here is derived from an EMBL/GenBank/DDBJ whole genome shotgun (WGS) entry which is preliminary data.</text>
</comment>
<name>A0ABV1MXC7_9BACI</name>
<feature type="compositionally biased region" description="Acidic residues" evidence="1">
    <location>
        <begin position="103"/>
        <end position="129"/>
    </location>
</feature>
<feature type="compositionally biased region" description="Basic and acidic residues" evidence="1">
    <location>
        <begin position="183"/>
        <end position="195"/>
    </location>
</feature>
<feature type="compositionally biased region" description="Acidic residues" evidence="1">
    <location>
        <begin position="156"/>
        <end position="182"/>
    </location>
</feature>
<dbReference type="EMBL" id="JBEGDG010000022">
    <property type="protein sequence ID" value="MEQ6357167.1"/>
    <property type="molecule type" value="Genomic_DNA"/>
</dbReference>
<evidence type="ECO:0000313" key="2">
    <source>
        <dbReference type="EMBL" id="MEQ6357167.1"/>
    </source>
</evidence>
<feature type="compositionally biased region" description="Basic and acidic residues" evidence="1">
    <location>
        <begin position="212"/>
        <end position="238"/>
    </location>
</feature>
<evidence type="ECO:0008006" key="4">
    <source>
        <dbReference type="Google" id="ProtNLM"/>
    </source>
</evidence>
<feature type="region of interest" description="Disordered" evidence="1">
    <location>
        <begin position="30"/>
        <end position="257"/>
    </location>
</feature>
<organism evidence="2 3">
    <name type="scientific">Lysinibacillus zambalensis</name>
    <dbReference type="NCBI Taxonomy" id="3160866"/>
    <lineage>
        <taxon>Bacteria</taxon>
        <taxon>Bacillati</taxon>
        <taxon>Bacillota</taxon>
        <taxon>Bacilli</taxon>
        <taxon>Bacillales</taxon>
        <taxon>Bacillaceae</taxon>
        <taxon>Lysinibacillus</taxon>
    </lineage>
</organism>
<feature type="compositionally biased region" description="Acidic residues" evidence="1">
    <location>
        <begin position="31"/>
        <end position="61"/>
    </location>
</feature>
<reference evidence="2 3" key="1">
    <citation type="submission" date="2024-06" db="EMBL/GenBank/DDBJ databases">
        <title>Lysinibacillus zambalefons sp. nov., a Novel Firmicute Isolated from the Poon Bato Zambales Hyperalkaline Spring.</title>
        <authorList>
            <person name="Aja J.A."/>
            <person name="Lazaro J.E.H."/>
            <person name="Llorin L.D."/>
            <person name="Lim K.R."/>
            <person name="Teodosio J."/>
            <person name="Dalisay D.S."/>
        </authorList>
    </citation>
    <scope>NUCLEOTIDE SEQUENCE [LARGE SCALE GENOMIC DNA]</scope>
    <source>
        <strain evidence="2 3">M3</strain>
    </source>
</reference>
<evidence type="ECO:0000256" key="1">
    <source>
        <dbReference type="SAM" id="MobiDB-lite"/>
    </source>
</evidence>
<dbReference type="Proteomes" id="UP001478862">
    <property type="component" value="Unassembled WGS sequence"/>
</dbReference>
<feature type="compositionally biased region" description="Acidic residues" evidence="1">
    <location>
        <begin position="196"/>
        <end position="211"/>
    </location>
</feature>
<feature type="compositionally biased region" description="Acidic residues" evidence="1">
    <location>
        <begin position="239"/>
        <end position="250"/>
    </location>
</feature>
<dbReference type="RefSeq" id="WP_349661543.1">
    <property type="nucleotide sequence ID" value="NZ_JBEGDG010000022.1"/>
</dbReference>
<feature type="compositionally biased region" description="Basic and acidic residues" evidence="1">
    <location>
        <begin position="62"/>
        <end position="71"/>
    </location>
</feature>
<feature type="compositionally biased region" description="Acidic residues" evidence="1">
    <location>
        <begin position="84"/>
        <end position="93"/>
    </location>
</feature>
<protein>
    <recommendedName>
        <fullName evidence="4">WxL domain-containing protein</fullName>
    </recommendedName>
</protein>
<gene>
    <name evidence="2" type="ORF">ABNX05_21280</name>
</gene>